<keyword evidence="3" id="KW-1185">Reference proteome</keyword>
<feature type="transmembrane region" description="Helical" evidence="1">
    <location>
        <begin position="203"/>
        <end position="223"/>
    </location>
</feature>
<keyword evidence="1" id="KW-0812">Transmembrane</keyword>
<dbReference type="EMBL" id="FQZL01000007">
    <property type="protein sequence ID" value="SHI83757.1"/>
    <property type="molecule type" value="Genomic_DNA"/>
</dbReference>
<dbReference type="Proteomes" id="UP000184052">
    <property type="component" value="Unassembled WGS sequence"/>
</dbReference>
<feature type="transmembrane region" description="Helical" evidence="1">
    <location>
        <begin position="38"/>
        <end position="57"/>
    </location>
</feature>
<feature type="transmembrane region" description="Helical" evidence="1">
    <location>
        <begin position="149"/>
        <end position="168"/>
    </location>
</feature>
<dbReference type="OrthoDB" id="2052735at2"/>
<feature type="transmembrane region" description="Helical" evidence="1">
    <location>
        <begin position="110"/>
        <end position="137"/>
    </location>
</feature>
<dbReference type="AlphaFoldDB" id="A0A1M6EE09"/>
<proteinExistence type="predicted"/>
<evidence type="ECO:0000313" key="2">
    <source>
        <dbReference type="EMBL" id="SHI83757.1"/>
    </source>
</evidence>
<sequence>MKRRTYLEGTYFYGVIATLISMMLMLGIPAIICSIYDIWPTFAQVFAVAGPLLAMYVPSVAAEVVSFTPITGTAGYIASITGNVMNIKFPCALSAMEATEATPSTEKGDVISMCAMCISGMVTMVVVAVGVVMLVPLAPVLTTPFVTTATNYVMPALFGSMALTAFLSKNAGNYTVKGKIKIAILPMMVVLLVHTFIMSLSRYVGFVMLVIMPFTVFCAYVMYKKGWVEVKDKNSKGKCVKAN</sequence>
<name>A0A1M6EE09_9FIRM</name>
<keyword evidence="1" id="KW-0472">Membrane</keyword>
<organism evidence="2 3">
    <name type="scientific">Dethiosulfatibacter aminovorans DSM 17477</name>
    <dbReference type="NCBI Taxonomy" id="1121476"/>
    <lineage>
        <taxon>Bacteria</taxon>
        <taxon>Bacillati</taxon>
        <taxon>Bacillota</taxon>
        <taxon>Tissierellia</taxon>
        <taxon>Dethiosulfatibacter</taxon>
    </lineage>
</organism>
<evidence type="ECO:0000313" key="3">
    <source>
        <dbReference type="Proteomes" id="UP000184052"/>
    </source>
</evidence>
<protein>
    <submittedName>
        <fullName evidence="2">Uncharacterized protein</fullName>
    </submittedName>
</protein>
<accession>A0A1M6EE09</accession>
<gene>
    <name evidence="2" type="ORF">SAMN02745751_01169</name>
</gene>
<dbReference type="RefSeq" id="WP_073048746.1">
    <property type="nucleotide sequence ID" value="NZ_FQZL01000007.1"/>
</dbReference>
<feature type="transmembrane region" description="Helical" evidence="1">
    <location>
        <begin position="180"/>
        <end position="197"/>
    </location>
</feature>
<dbReference type="STRING" id="1121476.SAMN02745751_01169"/>
<evidence type="ECO:0000256" key="1">
    <source>
        <dbReference type="SAM" id="Phobius"/>
    </source>
</evidence>
<keyword evidence="1" id="KW-1133">Transmembrane helix</keyword>
<feature type="transmembrane region" description="Helical" evidence="1">
    <location>
        <begin position="12"/>
        <end position="32"/>
    </location>
</feature>
<reference evidence="2 3" key="1">
    <citation type="submission" date="2016-11" db="EMBL/GenBank/DDBJ databases">
        <authorList>
            <person name="Jaros S."/>
            <person name="Januszkiewicz K."/>
            <person name="Wedrychowicz H."/>
        </authorList>
    </citation>
    <scope>NUCLEOTIDE SEQUENCE [LARGE SCALE GENOMIC DNA]</scope>
    <source>
        <strain evidence="2 3">DSM 17477</strain>
    </source>
</reference>